<evidence type="ECO:0000259" key="1">
    <source>
        <dbReference type="Pfam" id="PF13021"/>
    </source>
</evidence>
<organism evidence="2 3">
    <name type="scientific">Rossellomorea marisflavi</name>
    <dbReference type="NCBI Taxonomy" id="189381"/>
    <lineage>
        <taxon>Bacteria</taxon>
        <taxon>Bacillati</taxon>
        <taxon>Bacillota</taxon>
        <taxon>Bacilli</taxon>
        <taxon>Bacillales</taxon>
        <taxon>Bacillaceae</taxon>
        <taxon>Rossellomorea</taxon>
    </lineage>
</organism>
<sequence>MNTHNYLHEHFPGLTLEPPLFYSWPTGLRFEIAKPGSEHLDKDNLEQMGERTTSLFKAVFDQDDDVILVTDLLGLSDSSLPKTNIFLKYIKDKDVRKKLRVERLDRRFDEEDETVTHRFSLQCKAGDIRYRPLLMAICHEDFNHPTRILKNRWNIGIDIYIVNITKHLIYHLYDDRGCDIISAEKDTLLPLYHSASPWILEYDREQINEVFMKEETG</sequence>
<dbReference type="OrthoDB" id="72213at2"/>
<protein>
    <recommendedName>
        <fullName evidence="1">DUF3885 domain-containing protein</fullName>
    </recommendedName>
</protein>
<dbReference type="EMBL" id="LQQY01000009">
    <property type="protein sequence ID" value="KZE50778.1"/>
    <property type="molecule type" value="Genomic_DNA"/>
</dbReference>
<dbReference type="Proteomes" id="UP000076510">
    <property type="component" value="Unassembled WGS sequence"/>
</dbReference>
<dbReference type="Pfam" id="PF13021">
    <property type="entry name" value="DUF3885"/>
    <property type="match status" value="1"/>
</dbReference>
<evidence type="ECO:0000313" key="2">
    <source>
        <dbReference type="EMBL" id="KZE50778.1"/>
    </source>
</evidence>
<dbReference type="InterPro" id="IPR024976">
    <property type="entry name" value="DUF3885"/>
</dbReference>
<comment type="caution">
    <text evidence="2">The sequence shown here is derived from an EMBL/GenBank/DDBJ whole genome shotgun (WGS) entry which is preliminary data.</text>
</comment>
<name>A0A161RVA4_9BACI</name>
<dbReference type="AlphaFoldDB" id="A0A161RVA4"/>
<proteinExistence type="predicted"/>
<feature type="domain" description="DUF3885" evidence="1">
    <location>
        <begin position="4"/>
        <end position="203"/>
    </location>
</feature>
<evidence type="ECO:0000313" key="3">
    <source>
        <dbReference type="Proteomes" id="UP000076510"/>
    </source>
</evidence>
<dbReference type="RefSeq" id="WP_063190806.1">
    <property type="nucleotide sequence ID" value="NZ_JBLGCT010000001.1"/>
</dbReference>
<accession>A0A161RVA4</accession>
<reference evidence="3" key="1">
    <citation type="submission" date="2016-01" db="EMBL/GenBank/DDBJ databases">
        <title>Whole genome sequencing of Bhargavaea cecembensis T14.</title>
        <authorList>
            <person name="Hong K.W."/>
        </authorList>
    </citation>
    <scope>NUCLEOTIDE SEQUENCE [LARGE SCALE GENOMIC DNA]</scope>
    <source>
        <strain evidence="3">M19</strain>
    </source>
</reference>
<gene>
    <name evidence="2" type="ORF">AV649_15440</name>
</gene>